<evidence type="ECO:0000313" key="3">
    <source>
        <dbReference type="EMBL" id="KAA0146562.1"/>
    </source>
</evidence>
<dbReference type="GO" id="GO:0005739">
    <property type="term" value="C:mitochondrion"/>
    <property type="evidence" value="ECO:0007669"/>
    <property type="project" value="TreeGrafter"/>
</dbReference>
<feature type="domain" description="DUF1279" evidence="2">
    <location>
        <begin position="3"/>
        <end position="96"/>
    </location>
</feature>
<evidence type="ECO:0000259" key="2">
    <source>
        <dbReference type="Pfam" id="PF06916"/>
    </source>
</evidence>
<feature type="transmembrane region" description="Helical" evidence="1">
    <location>
        <begin position="12"/>
        <end position="30"/>
    </location>
</feature>
<proteinExistence type="predicted"/>
<dbReference type="PANTHER" id="PTHR21377:SF18">
    <property type="entry name" value="DUF1279 DOMAIN-CONTAINING PROTEIN"/>
    <property type="match status" value="1"/>
</dbReference>
<organism evidence="4 8">
    <name type="scientific">Cafeteria roenbergensis</name>
    <name type="common">Marine flagellate</name>
    <dbReference type="NCBI Taxonomy" id="33653"/>
    <lineage>
        <taxon>Eukaryota</taxon>
        <taxon>Sar</taxon>
        <taxon>Stramenopiles</taxon>
        <taxon>Bigyra</taxon>
        <taxon>Opalozoa</taxon>
        <taxon>Bicosoecida</taxon>
        <taxon>Cafeteriaceae</taxon>
        <taxon>Cafeteria</taxon>
    </lineage>
</organism>
<dbReference type="EMBL" id="VLTN01000083">
    <property type="protein sequence ID" value="KAA0146562.1"/>
    <property type="molecule type" value="Genomic_DNA"/>
</dbReference>
<evidence type="ECO:0000313" key="4">
    <source>
        <dbReference type="EMBL" id="KAA0151637.1"/>
    </source>
</evidence>
<dbReference type="Proteomes" id="UP000325113">
    <property type="component" value="Unassembled WGS sequence"/>
</dbReference>
<sequence length="123" mass="13874">MTELWKRYGWLTVITWLGVYVTFLSGMFAARRAGLIKGMAAKDVEAKINSFEIKKRLYGPDHIKLSPVAMDFLIAWLLVKTTEPIRLLLVVGLVPLLVRRLPRWVLFRLGAKNIPGRTGGPGL</sequence>
<protein>
    <recommendedName>
        <fullName evidence="2">DUF1279 domain-containing protein</fullName>
    </recommendedName>
</protein>
<dbReference type="Proteomes" id="UP000323011">
    <property type="component" value="Unassembled WGS sequence"/>
</dbReference>
<keyword evidence="1" id="KW-0472">Membrane</keyword>
<keyword evidence="1" id="KW-1133">Transmembrane helix</keyword>
<dbReference type="PANTHER" id="PTHR21377">
    <property type="entry name" value="PROTEIN FAM210B, MITOCHONDRIAL"/>
    <property type="match status" value="1"/>
</dbReference>
<comment type="caution">
    <text evidence="4">The sequence shown here is derived from an EMBL/GenBank/DDBJ whole genome shotgun (WGS) entry which is preliminary data.</text>
</comment>
<accession>A0A5A8CGA4</accession>
<reference evidence="6 7" key="1">
    <citation type="submission" date="2019-07" db="EMBL/GenBank/DDBJ databases">
        <title>Genomes of Cafeteria roenbergensis.</title>
        <authorList>
            <person name="Fischer M.G."/>
            <person name="Hackl T."/>
            <person name="Roman M."/>
        </authorList>
    </citation>
    <scope>NUCLEOTIDE SEQUENCE [LARGE SCALE GENOMIC DNA]</scope>
    <source>
        <strain evidence="3 7">BVI</strain>
        <strain evidence="4 8">Cflag</strain>
        <strain evidence="5 6">E4-10P</strain>
    </source>
</reference>
<evidence type="ECO:0000313" key="8">
    <source>
        <dbReference type="Proteomes" id="UP000325113"/>
    </source>
</evidence>
<dbReference type="InterPro" id="IPR009688">
    <property type="entry name" value="FAM210A/B-like_dom"/>
</dbReference>
<dbReference type="EMBL" id="VLTO01000095">
    <property type="protein sequence ID" value="KAA0165390.1"/>
    <property type="molecule type" value="Genomic_DNA"/>
</dbReference>
<gene>
    <name evidence="5" type="ORF">FNF27_07673</name>
    <name evidence="3" type="ORF">FNF29_07969</name>
    <name evidence="4" type="ORF">FNF31_06806</name>
</gene>
<dbReference type="InterPro" id="IPR045866">
    <property type="entry name" value="FAM210A/B-like"/>
</dbReference>
<evidence type="ECO:0000256" key="1">
    <source>
        <dbReference type="SAM" id="Phobius"/>
    </source>
</evidence>
<keyword evidence="7" id="KW-1185">Reference proteome</keyword>
<dbReference type="Proteomes" id="UP000322899">
    <property type="component" value="Unassembled WGS sequence"/>
</dbReference>
<evidence type="ECO:0000313" key="6">
    <source>
        <dbReference type="Proteomes" id="UP000322899"/>
    </source>
</evidence>
<evidence type="ECO:0000313" key="5">
    <source>
        <dbReference type="EMBL" id="KAA0165390.1"/>
    </source>
</evidence>
<dbReference type="Pfam" id="PF06916">
    <property type="entry name" value="FAM210A-B_dom"/>
    <property type="match status" value="1"/>
</dbReference>
<dbReference type="AlphaFoldDB" id="A0A5A8CGA4"/>
<name>A0A5A8CGA4_CAFRO</name>
<keyword evidence="1" id="KW-0812">Transmembrane</keyword>
<dbReference type="OrthoDB" id="426386at2759"/>
<evidence type="ECO:0000313" key="7">
    <source>
        <dbReference type="Proteomes" id="UP000323011"/>
    </source>
</evidence>
<dbReference type="EMBL" id="VLTM01000113">
    <property type="protein sequence ID" value="KAA0151637.1"/>
    <property type="molecule type" value="Genomic_DNA"/>
</dbReference>